<dbReference type="AlphaFoldDB" id="A0A183VBM0"/>
<gene>
    <name evidence="1" type="ORF">TCNE_LOCUS18139</name>
</gene>
<reference evidence="1 2" key="2">
    <citation type="submission" date="2018-11" db="EMBL/GenBank/DDBJ databases">
        <authorList>
            <consortium name="Pathogen Informatics"/>
        </authorList>
    </citation>
    <scope>NUCLEOTIDE SEQUENCE [LARGE SCALE GENOMIC DNA]</scope>
</reference>
<organism evidence="2 3">
    <name type="scientific">Toxocara canis</name>
    <name type="common">Canine roundworm</name>
    <dbReference type="NCBI Taxonomy" id="6265"/>
    <lineage>
        <taxon>Eukaryota</taxon>
        <taxon>Metazoa</taxon>
        <taxon>Ecdysozoa</taxon>
        <taxon>Nematoda</taxon>
        <taxon>Chromadorea</taxon>
        <taxon>Rhabditida</taxon>
        <taxon>Spirurina</taxon>
        <taxon>Ascaridomorpha</taxon>
        <taxon>Ascaridoidea</taxon>
        <taxon>Toxocaridae</taxon>
        <taxon>Toxocara</taxon>
    </lineage>
</organism>
<evidence type="ECO:0000313" key="1">
    <source>
        <dbReference type="EMBL" id="VDM49460.1"/>
    </source>
</evidence>
<protein>
    <submittedName>
        <fullName evidence="3">SCP domain-containing protein</fullName>
    </submittedName>
</protein>
<proteinExistence type="predicted"/>
<reference evidence="3" key="1">
    <citation type="submission" date="2016-06" db="UniProtKB">
        <authorList>
            <consortium name="WormBaseParasite"/>
        </authorList>
    </citation>
    <scope>IDENTIFICATION</scope>
</reference>
<keyword evidence="2" id="KW-1185">Reference proteome</keyword>
<evidence type="ECO:0000313" key="3">
    <source>
        <dbReference type="WBParaSite" id="TCNE_0001814401-mRNA-1"/>
    </source>
</evidence>
<dbReference type="Proteomes" id="UP000050794">
    <property type="component" value="Unassembled WGS sequence"/>
</dbReference>
<dbReference type="WBParaSite" id="TCNE_0001814401-mRNA-1">
    <property type="protein sequence ID" value="TCNE_0001814401-mRNA-1"/>
    <property type="gene ID" value="TCNE_0001814401"/>
</dbReference>
<dbReference type="EMBL" id="UYWY01025170">
    <property type="protein sequence ID" value="VDM49460.1"/>
    <property type="molecule type" value="Genomic_DNA"/>
</dbReference>
<sequence>MVASSLSPWKITQSKTVTKSGEIGQSQRSFIDVTPPNTLNPCLSWVRCGRCRVAAQSANYHLQMLVSFGVLLLLILTKARNDQQQFNRPYGNDLSPNHPDYFSKGADMMLKLSKKQLLEVGMWTERAEAHQGFTVGCSPAVVAVTEQKAWMMHCVKAVSSRGRRGDPPLVACIDYIL</sequence>
<accession>A0A183VBM0</accession>
<name>A0A183VBM0_TOXCA</name>
<evidence type="ECO:0000313" key="2">
    <source>
        <dbReference type="Proteomes" id="UP000050794"/>
    </source>
</evidence>